<evidence type="ECO:0000256" key="2">
    <source>
        <dbReference type="ARBA" id="ARBA00023125"/>
    </source>
</evidence>
<reference evidence="6" key="1">
    <citation type="journal article" date="2019" name="Int. J. Syst. Evol. Microbiol.">
        <title>The Global Catalogue of Microorganisms (GCM) 10K type strain sequencing project: providing services to taxonomists for standard genome sequencing and annotation.</title>
        <authorList>
            <consortium name="The Broad Institute Genomics Platform"/>
            <consortium name="The Broad Institute Genome Sequencing Center for Infectious Disease"/>
            <person name="Wu L."/>
            <person name="Ma J."/>
        </authorList>
    </citation>
    <scope>NUCLEOTIDE SEQUENCE [LARGE SCALE GENOMIC DNA]</scope>
    <source>
        <strain evidence="6">CCUG 55608</strain>
    </source>
</reference>
<dbReference type="EMBL" id="JBHTLP010000007">
    <property type="protein sequence ID" value="MFD1141101.1"/>
    <property type="molecule type" value="Genomic_DNA"/>
</dbReference>
<protein>
    <submittedName>
        <fullName evidence="5">AraC family transcriptional regulator</fullName>
    </submittedName>
</protein>
<evidence type="ECO:0000256" key="1">
    <source>
        <dbReference type="ARBA" id="ARBA00023015"/>
    </source>
</evidence>
<dbReference type="SUPFAM" id="SSF46689">
    <property type="entry name" value="Homeodomain-like"/>
    <property type="match status" value="1"/>
</dbReference>
<keyword evidence="3" id="KW-0804">Transcription</keyword>
<dbReference type="InterPro" id="IPR037923">
    <property type="entry name" value="HTH-like"/>
</dbReference>
<dbReference type="InterPro" id="IPR020449">
    <property type="entry name" value="Tscrpt_reg_AraC-type_HTH"/>
</dbReference>
<dbReference type="SUPFAM" id="SSF51215">
    <property type="entry name" value="Regulatory protein AraC"/>
    <property type="match status" value="1"/>
</dbReference>
<keyword evidence="2" id="KW-0238">DNA-binding</keyword>
<proteinExistence type="predicted"/>
<accession>A0ABW3Q7B4</accession>
<feature type="domain" description="HTH araC/xylS-type" evidence="4">
    <location>
        <begin position="176"/>
        <end position="274"/>
    </location>
</feature>
<gene>
    <name evidence="5" type="ORF">ACFQ4C_08275</name>
</gene>
<dbReference type="PRINTS" id="PR00032">
    <property type="entry name" value="HTHARAC"/>
</dbReference>
<evidence type="ECO:0000313" key="5">
    <source>
        <dbReference type="EMBL" id="MFD1141101.1"/>
    </source>
</evidence>
<dbReference type="Gene3D" id="1.10.10.60">
    <property type="entry name" value="Homeodomain-like"/>
    <property type="match status" value="1"/>
</dbReference>
<organism evidence="5 6">
    <name type="scientific">Larkinella insperata</name>
    <dbReference type="NCBI Taxonomy" id="332158"/>
    <lineage>
        <taxon>Bacteria</taxon>
        <taxon>Pseudomonadati</taxon>
        <taxon>Bacteroidota</taxon>
        <taxon>Cytophagia</taxon>
        <taxon>Cytophagales</taxon>
        <taxon>Spirosomataceae</taxon>
        <taxon>Larkinella</taxon>
    </lineage>
</organism>
<evidence type="ECO:0000256" key="3">
    <source>
        <dbReference type="ARBA" id="ARBA00023163"/>
    </source>
</evidence>
<dbReference type="Pfam" id="PF02311">
    <property type="entry name" value="AraC_binding"/>
    <property type="match status" value="1"/>
</dbReference>
<dbReference type="Pfam" id="PF12833">
    <property type="entry name" value="HTH_18"/>
    <property type="match status" value="1"/>
</dbReference>
<name>A0ABW3Q7B4_9BACT</name>
<dbReference type="PROSITE" id="PS01124">
    <property type="entry name" value="HTH_ARAC_FAMILY_2"/>
    <property type="match status" value="1"/>
</dbReference>
<dbReference type="Proteomes" id="UP001597116">
    <property type="component" value="Unassembled WGS sequence"/>
</dbReference>
<dbReference type="RefSeq" id="WP_379884144.1">
    <property type="nucleotide sequence ID" value="NZ_JBHTLP010000007.1"/>
</dbReference>
<dbReference type="InterPro" id="IPR018060">
    <property type="entry name" value="HTH_AraC"/>
</dbReference>
<dbReference type="PANTHER" id="PTHR43280">
    <property type="entry name" value="ARAC-FAMILY TRANSCRIPTIONAL REGULATOR"/>
    <property type="match status" value="1"/>
</dbReference>
<dbReference type="Gene3D" id="2.60.120.10">
    <property type="entry name" value="Jelly Rolls"/>
    <property type="match status" value="1"/>
</dbReference>
<dbReference type="SMART" id="SM00342">
    <property type="entry name" value="HTH_ARAC"/>
    <property type="match status" value="1"/>
</dbReference>
<dbReference type="PANTHER" id="PTHR43280:SF32">
    <property type="entry name" value="TRANSCRIPTIONAL REGULATORY PROTEIN"/>
    <property type="match status" value="1"/>
</dbReference>
<evidence type="ECO:0000313" key="6">
    <source>
        <dbReference type="Proteomes" id="UP001597116"/>
    </source>
</evidence>
<comment type="caution">
    <text evidence="5">The sequence shown here is derived from an EMBL/GenBank/DDBJ whole genome shotgun (WGS) entry which is preliminary data.</text>
</comment>
<sequence>MVDQIPVKSKIDSGVFFKISRMKPVIKTTQPHGHKQYHEIVFLSAGAGAHWIDVQPYDVAANTLYFIMPGQVHCWALTQVPQGFVLMFRTDFLVENHLPEAELIQLGQRLNGISLTPEQAREINALLHSMEAEYNSDVADKERIIGSYLQILLLKLKPIAHGIPSAQERLESPLMQAFGQALEKFFKSKRQVQQYADFLAVSPKYLNDVCKKATGETASHRIEQRVVLEAKKLLIHTSKNISEIAFELNFQDPSHFAKFFTRCSGMTPTQYRERIR</sequence>
<dbReference type="InterPro" id="IPR003313">
    <property type="entry name" value="AraC-bd"/>
</dbReference>
<keyword evidence="6" id="KW-1185">Reference proteome</keyword>
<dbReference type="InterPro" id="IPR014710">
    <property type="entry name" value="RmlC-like_jellyroll"/>
</dbReference>
<keyword evidence="1" id="KW-0805">Transcription regulation</keyword>
<dbReference type="InterPro" id="IPR009057">
    <property type="entry name" value="Homeodomain-like_sf"/>
</dbReference>
<evidence type="ECO:0000259" key="4">
    <source>
        <dbReference type="PROSITE" id="PS01124"/>
    </source>
</evidence>